<sequence length="304" mass="35150">MSESPTALDQAWDSLILVATLYVDNPHSFLLEIYKTFADHLKDGCWSSRQNRVFEYISQGFTVMHDRYDTGGDRRQRTQIVEDLLYDLALVNTGMREKEQAKRRRKRAVARAEQGQETSQASDAYRDIHRRHPLLHGPSTGRKVSASFDSDDDDEEEAAGEGEGTEETDDSDDQRHHSRLTSPAPRESNHEAARFREPETAALGAPGRDHGPCDERGTASREADATPGELRNMPDWMPTPQHQIKWTEEEQESLERGMKKYAGYRKRWQLMLADPELKFAPHRTKEQLRDRHRREEKRKELHSE</sequence>
<feature type="compositionally biased region" description="Basic and acidic residues" evidence="1">
    <location>
        <begin position="279"/>
        <end position="289"/>
    </location>
</feature>
<evidence type="ECO:0000259" key="2">
    <source>
        <dbReference type="PROSITE" id="PS50090"/>
    </source>
</evidence>
<proteinExistence type="predicted"/>
<dbReference type="EMBL" id="GG680729">
    <property type="protein sequence ID" value="EER06397.1"/>
    <property type="molecule type" value="Genomic_DNA"/>
</dbReference>
<dbReference type="PROSITE" id="PS50090">
    <property type="entry name" value="MYB_LIKE"/>
    <property type="match status" value="1"/>
</dbReference>
<dbReference type="AlphaFoldDB" id="C5LAE1"/>
<feature type="region of interest" description="Disordered" evidence="1">
    <location>
        <begin position="279"/>
        <end position="304"/>
    </location>
</feature>
<keyword evidence="4" id="KW-1185">Reference proteome</keyword>
<feature type="compositionally biased region" description="Acidic residues" evidence="1">
    <location>
        <begin position="149"/>
        <end position="172"/>
    </location>
</feature>
<protein>
    <recommendedName>
        <fullName evidence="2">Myb-like domain-containing protein</fullName>
    </recommendedName>
</protein>
<dbReference type="InParanoid" id="C5LAE1"/>
<feature type="compositionally biased region" description="Basic and acidic residues" evidence="1">
    <location>
        <begin position="187"/>
        <end position="199"/>
    </location>
</feature>
<dbReference type="InterPro" id="IPR001005">
    <property type="entry name" value="SANT/Myb"/>
</dbReference>
<dbReference type="GeneID" id="9065511"/>
<reference evidence="3 4" key="1">
    <citation type="submission" date="2008-07" db="EMBL/GenBank/DDBJ databases">
        <authorList>
            <person name="El-Sayed N."/>
            <person name="Caler E."/>
            <person name="Inman J."/>
            <person name="Amedeo P."/>
            <person name="Hass B."/>
            <person name="Wortman J."/>
        </authorList>
    </citation>
    <scope>NUCLEOTIDE SEQUENCE [LARGE SCALE GENOMIC DNA]</scope>
    <source>
        <strain evidence="4">ATCC 50983 / TXsc</strain>
    </source>
</reference>
<name>C5LAE1_PERM5</name>
<organism evidence="4">
    <name type="scientific">Perkinsus marinus (strain ATCC 50983 / TXsc)</name>
    <dbReference type="NCBI Taxonomy" id="423536"/>
    <lineage>
        <taxon>Eukaryota</taxon>
        <taxon>Sar</taxon>
        <taxon>Alveolata</taxon>
        <taxon>Perkinsozoa</taxon>
        <taxon>Perkinsea</taxon>
        <taxon>Perkinsida</taxon>
        <taxon>Perkinsidae</taxon>
        <taxon>Perkinsus</taxon>
    </lineage>
</organism>
<feature type="compositionally biased region" description="Basic and acidic residues" evidence="1">
    <location>
        <begin position="207"/>
        <end position="224"/>
    </location>
</feature>
<evidence type="ECO:0000313" key="4">
    <source>
        <dbReference type="Proteomes" id="UP000007800"/>
    </source>
</evidence>
<feature type="domain" description="Myb-like" evidence="2">
    <location>
        <begin position="245"/>
        <end position="291"/>
    </location>
</feature>
<accession>C5LAE1</accession>
<dbReference type="RefSeq" id="XP_002774581.1">
    <property type="nucleotide sequence ID" value="XM_002774535.1"/>
</dbReference>
<evidence type="ECO:0000313" key="3">
    <source>
        <dbReference type="EMBL" id="EER06397.1"/>
    </source>
</evidence>
<dbReference type="SUPFAM" id="SSF46689">
    <property type="entry name" value="Homeodomain-like"/>
    <property type="match status" value="1"/>
</dbReference>
<dbReference type="Gene3D" id="1.10.10.60">
    <property type="entry name" value="Homeodomain-like"/>
    <property type="match status" value="1"/>
</dbReference>
<dbReference type="Proteomes" id="UP000007800">
    <property type="component" value="Unassembled WGS sequence"/>
</dbReference>
<dbReference type="OrthoDB" id="10399152at2759"/>
<gene>
    <name evidence="3" type="ORF">Pmar_PMAR006168</name>
</gene>
<evidence type="ECO:0000256" key="1">
    <source>
        <dbReference type="SAM" id="MobiDB-lite"/>
    </source>
</evidence>
<dbReference type="InterPro" id="IPR009057">
    <property type="entry name" value="Homeodomain-like_sf"/>
</dbReference>
<feature type="region of interest" description="Disordered" evidence="1">
    <location>
        <begin position="96"/>
        <end position="239"/>
    </location>
</feature>
<dbReference type="OMA" id="EYISQGF"/>